<name>A0A2V4VTE7_PAEBA</name>
<organism evidence="1 3">
    <name type="scientific">Paenibacillus barcinonensis</name>
    <dbReference type="NCBI Taxonomy" id="198119"/>
    <lineage>
        <taxon>Bacteria</taxon>
        <taxon>Bacillati</taxon>
        <taxon>Bacillota</taxon>
        <taxon>Bacilli</taxon>
        <taxon>Bacillales</taxon>
        <taxon>Paenibacillaceae</taxon>
        <taxon>Paenibacillus</taxon>
    </lineage>
</organism>
<reference evidence="1 3" key="1">
    <citation type="submission" date="2018-06" db="EMBL/GenBank/DDBJ databases">
        <title>Genomic Encyclopedia of Type Strains, Phase III (KMG-III): the genomes of soil and plant-associated and newly described type strains.</title>
        <authorList>
            <person name="Whitman W."/>
        </authorList>
    </citation>
    <scope>NUCLEOTIDE SEQUENCE [LARGE SCALE GENOMIC DNA]</scope>
    <source>
        <strain evidence="1 3">CECT 7022</strain>
    </source>
</reference>
<evidence type="ECO:0000313" key="4">
    <source>
        <dbReference type="Proteomes" id="UP000509327"/>
    </source>
</evidence>
<protein>
    <submittedName>
        <fullName evidence="2">YolD-like family protein</fullName>
    </submittedName>
    <submittedName>
        <fullName evidence="1">YolD-like protein</fullName>
    </submittedName>
</protein>
<evidence type="ECO:0000313" key="1">
    <source>
        <dbReference type="EMBL" id="PYE50201.1"/>
    </source>
</evidence>
<dbReference type="InterPro" id="IPR014962">
    <property type="entry name" value="YolD"/>
</dbReference>
<dbReference type="RefSeq" id="WP_090920584.1">
    <property type="nucleotide sequence ID" value="NZ_CP054614.1"/>
</dbReference>
<gene>
    <name evidence="1" type="ORF">DFQ00_104159</name>
    <name evidence="2" type="ORF">HUB98_00235</name>
</gene>
<keyword evidence="4" id="KW-1185">Reference proteome</keyword>
<sequence>MAKAKVAKRPTRDEFELEELGNQLVEAFHERSEVLLTVWGKEEQVQGIIVKMDSRTRLVHVEHTEEEFTAKVPFMDIMQVQSPRY</sequence>
<dbReference type="EMBL" id="CP054614">
    <property type="protein sequence ID" value="QKS59890.1"/>
    <property type="molecule type" value="Genomic_DNA"/>
</dbReference>
<dbReference type="OrthoDB" id="2921025at2"/>
<dbReference type="Proteomes" id="UP000247790">
    <property type="component" value="Unassembled WGS sequence"/>
</dbReference>
<dbReference type="Pfam" id="PF08863">
    <property type="entry name" value="YolD"/>
    <property type="match status" value="1"/>
</dbReference>
<accession>A0A2V4VTE7</accession>
<proteinExistence type="predicted"/>
<dbReference type="AlphaFoldDB" id="A0A2V4VTE7"/>
<evidence type="ECO:0000313" key="3">
    <source>
        <dbReference type="Proteomes" id="UP000247790"/>
    </source>
</evidence>
<dbReference type="Proteomes" id="UP000509327">
    <property type="component" value="Chromosome"/>
</dbReference>
<reference evidence="2 4" key="2">
    <citation type="submission" date="2020-06" db="EMBL/GenBank/DDBJ databases">
        <title>Complete genome of Paenibacillus barcinonensis KACC11450.</title>
        <authorList>
            <person name="Kim M."/>
            <person name="Park Y.-J."/>
            <person name="Shin J.-H."/>
        </authorList>
    </citation>
    <scope>NUCLEOTIDE SEQUENCE [LARGE SCALE GENOMIC DNA]</scope>
    <source>
        <strain evidence="2 4">KACC11450</strain>
    </source>
</reference>
<evidence type="ECO:0000313" key="2">
    <source>
        <dbReference type="EMBL" id="QKS59890.1"/>
    </source>
</evidence>
<dbReference type="EMBL" id="QJSW01000004">
    <property type="protein sequence ID" value="PYE50201.1"/>
    <property type="molecule type" value="Genomic_DNA"/>
</dbReference>